<proteinExistence type="predicted"/>
<dbReference type="RefSeq" id="WP_226935208.1">
    <property type="nucleotide sequence ID" value="NZ_JACDXX010000008.1"/>
</dbReference>
<evidence type="ECO:0000313" key="2">
    <source>
        <dbReference type="Proteomes" id="UP001198571"/>
    </source>
</evidence>
<accession>A0ABS8CLQ0</accession>
<sequence length="73" mass="8530">MRLSSIEKTDHVRYGREPVSDYWSAIWRLVPYLDSLGWTEVDDLPFAAELVCDIFWVTHAELRADLKKARGSF</sequence>
<protein>
    <submittedName>
        <fullName evidence="1">Uncharacterized protein</fullName>
    </submittedName>
</protein>
<reference evidence="1 2" key="1">
    <citation type="submission" date="2020-07" db="EMBL/GenBank/DDBJ databases">
        <title>Pseudogemmobacter sp. nov., isolated from poultry manure in Taiwan.</title>
        <authorList>
            <person name="Lin S.-Y."/>
            <person name="Tang Y.-S."/>
            <person name="Young C.-C."/>
        </authorList>
    </citation>
    <scope>NUCLEOTIDE SEQUENCE [LARGE SCALE GENOMIC DNA]</scope>
    <source>
        <strain evidence="1 2">CC-YST710</strain>
    </source>
</reference>
<gene>
    <name evidence="1" type="ORF">H0485_09855</name>
</gene>
<name>A0ABS8CLQ0_9RHOB</name>
<dbReference type="EMBL" id="JACDXX010000008">
    <property type="protein sequence ID" value="MCB5410301.1"/>
    <property type="molecule type" value="Genomic_DNA"/>
</dbReference>
<dbReference type="Proteomes" id="UP001198571">
    <property type="component" value="Unassembled WGS sequence"/>
</dbReference>
<keyword evidence="2" id="KW-1185">Reference proteome</keyword>
<evidence type="ECO:0000313" key="1">
    <source>
        <dbReference type="EMBL" id="MCB5410301.1"/>
    </source>
</evidence>
<comment type="caution">
    <text evidence="1">The sequence shown here is derived from an EMBL/GenBank/DDBJ whole genome shotgun (WGS) entry which is preliminary data.</text>
</comment>
<organism evidence="1 2">
    <name type="scientific">Pseudogemmobacter faecipullorum</name>
    <dbReference type="NCBI Taxonomy" id="2755041"/>
    <lineage>
        <taxon>Bacteria</taxon>
        <taxon>Pseudomonadati</taxon>
        <taxon>Pseudomonadota</taxon>
        <taxon>Alphaproteobacteria</taxon>
        <taxon>Rhodobacterales</taxon>
        <taxon>Paracoccaceae</taxon>
        <taxon>Pseudogemmobacter</taxon>
    </lineage>
</organism>